<evidence type="ECO:0000313" key="2">
    <source>
        <dbReference type="EMBL" id="KAK3930992.1"/>
    </source>
</evidence>
<protein>
    <submittedName>
        <fullName evidence="2">Programmed cell death protein 4</fullName>
    </submittedName>
</protein>
<dbReference type="AlphaFoldDB" id="A0AAE1HZY8"/>
<proteinExistence type="predicted"/>
<keyword evidence="3" id="KW-1185">Reference proteome</keyword>
<reference evidence="2" key="1">
    <citation type="submission" date="2021-07" db="EMBL/GenBank/DDBJ databases">
        <authorList>
            <person name="Catto M.A."/>
            <person name="Jacobson A."/>
            <person name="Kennedy G."/>
            <person name="Labadie P."/>
            <person name="Hunt B.G."/>
            <person name="Srinivasan R."/>
        </authorList>
    </citation>
    <scope>NUCLEOTIDE SEQUENCE</scope>
    <source>
        <strain evidence="2">PL_HMW_Pooled</strain>
        <tissue evidence="2">Head</tissue>
    </source>
</reference>
<name>A0AAE1HZY8_9NEOP</name>
<dbReference type="Proteomes" id="UP001219518">
    <property type="component" value="Unassembled WGS sequence"/>
</dbReference>
<sequence>PRSQAAIPAALEFATKQTSLVPHSSSLNSTMGPPKPSVPRSQAPFVLNFASKQTLIGASSPSSNDAGSIQPGVTVNNCQDEDVVKVGEIFKEVAASDQSLKVYTSSVITQQRKKSLCLKAPTRTVSDKDSQLNLPSVPDRAETPCDKSIILTDHSLGPNVPEAVPDDLLSGDDFIPKRKSCNNSLKQPDDVTLLQTVRKQGTRIKESEIKEFVEKVKEQSLSDESSDMLLQECPREIVVNHCHNHCIEAADALRRRRPNEETEKKSIELLRKGHCPLSAIQ</sequence>
<comment type="caution">
    <text evidence="2">The sequence shown here is derived from an EMBL/GenBank/DDBJ whole genome shotgun (WGS) entry which is preliminary data.</text>
</comment>
<feature type="non-terminal residue" evidence="2">
    <location>
        <position position="1"/>
    </location>
</feature>
<gene>
    <name evidence="2" type="ORF">KUF71_024904</name>
</gene>
<feature type="compositionally biased region" description="Polar residues" evidence="1">
    <location>
        <begin position="21"/>
        <end position="31"/>
    </location>
</feature>
<evidence type="ECO:0000313" key="3">
    <source>
        <dbReference type="Proteomes" id="UP001219518"/>
    </source>
</evidence>
<evidence type="ECO:0000256" key="1">
    <source>
        <dbReference type="SAM" id="MobiDB-lite"/>
    </source>
</evidence>
<organism evidence="2 3">
    <name type="scientific">Frankliniella fusca</name>
    <dbReference type="NCBI Taxonomy" id="407009"/>
    <lineage>
        <taxon>Eukaryota</taxon>
        <taxon>Metazoa</taxon>
        <taxon>Ecdysozoa</taxon>
        <taxon>Arthropoda</taxon>
        <taxon>Hexapoda</taxon>
        <taxon>Insecta</taxon>
        <taxon>Pterygota</taxon>
        <taxon>Neoptera</taxon>
        <taxon>Paraneoptera</taxon>
        <taxon>Thysanoptera</taxon>
        <taxon>Terebrantia</taxon>
        <taxon>Thripoidea</taxon>
        <taxon>Thripidae</taxon>
        <taxon>Frankliniella</taxon>
    </lineage>
</organism>
<feature type="region of interest" description="Disordered" evidence="1">
    <location>
        <begin position="21"/>
        <end position="42"/>
    </location>
</feature>
<dbReference type="EMBL" id="JAHWGI010001416">
    <property type="protein sequence ID" value="KAK3930992.1"/>
    <property type="molecule type" value="Genomic_DNA"/>
</dbReference>
<reference evidence="2" key="2">
    <citation type="journal article" date="2023" name="BMC Genomics">
        <title>Pest status, molecular evolution, and epigenetic factors derived from the genome assembly of Frankliniella fusca, a thysanopteran phytovirus vector.</title>
        <authorList>
            <person name="Catto M.A."/>
            <person name="Labadie P.E."/>
            <person name="Jacobson A.L."/>
            <person name="Kennedy G.G."/>
            <person name="Srinivasan R."/>
            <person name="Hunt B.G."/>
        </authorList>
    </citation>
    <scope>NUCLEOTIDE SEQUENCE</scope>
    <source>
        <strain evidence="2">PL_HMW_Pooled</strain>
    </source>
</reference>
<accession>A0AAE1HZY8</accession>